<keyword evidence="4 9" id="KW-0349">Heme</keyword>
<dbReference type="InterPro" id="IPR017972">
    <property type="entry name" value="Cyt_P450_CS"/>
</dbReference>
<feature type="binding site" description="axial binding residue" evidence="9">
    <location>
        <position position="427"/>
    </location>
    <ligand>
        <name>heme</name>
        <dbReference type="ChEBI" id="CHEBI:30413"/>
    </ligand>
    <ligandPart>
        <name>Fe</name>
        <dbReference type="ChEBI" id="CHEBI:18248"/>
    </ligandPart>
</feature>
<keyword evidence="7 9" id="KW-0408">Iron</keyword>
<organism evidence="11 12">
    <name type="scientific">Mycena alexandri</name>
    <dbReference type="NCBI Taxonomy" id="1745969"/>
    <lineage>
        <taxon>Eukaryota</taxon>
        <taxon>Fungi</taxon>
        <taxon>Dikarya</taxon>
        <taxon>Basidiomycota</taxon>
        <taxon>Agaricomycotina</taxon>
        <taxon>Agaricomycetes</taxon>
        <taxon>Agaricomycetidae</taxon>
        <taxon>Agaricales</taxon>
        <taxon>Marasmiineae</taxon>
        <taxon>Mycenaceae</taxon>
        <taxon>Mycena</taxon>
    </lineage>
</organism>
<evidence type="ECO:0000256" key="4">
    <source>
        <dbReference type="ARBA" id="ARBA00022617"/>
    </source>
</evidence>
<evidence type="ECO:0000256" key="10">
    <source>
        <dbReference type="RuleBase" id="RU000461"/>
    </source>
</evidence>
<evidence type="ECO:0000256" key="8">
    <source>
        <dbReference type="ARBA" id="ARBA00023033"/>
    </source>
</evidence>
<dbReference type="Proteomes" id="UP001218188">
    <property type="component" value="Unassembled WGS sequence"/>
</dbReference>
<protein>
    <submittedName>
        <fullName evidence="11">Cytochrome P450</fullName>
    </submittedName>
</protein>
<dbReference type="PANTHER" id="PTHR46300:SF1">
    <property type="entry name" value="P450, PUTATIVE (EUROFUNG)-RELATED"/>
    <property type="match status" value="1"/>
</dbReference>
<evidence type="ECO:0000256" key="1">
    <source>
        <dbReference type="ARBA" id="ARBA00001971"/>
    </source>
</evidence>
<dbReference type="GO" id="GO:0016705">
    <property type="term" value="F:oxidoreductase activity, acting on paired donors, with incorporation or reduction of molecular oxygen"/>
    <property type="evidence" value="ECO:0007669"/>
    <property type="project" value="InterPro"/>
</dbReference>
<keyword evidence="5 9" id="KW-0479">Metal-binding</keyword>
<comment type="caution">
    <text evidence="11">The sequence shown here is derived from an EMBL/GenBank/DDBJ whole genome shotgun (WGS) entry which is preliminary data.</text>
</comment>
<accession>A0AAD6XC49</accession>
<evidence type="ECO:0000256" key="3">
    <source>
        <dbReference type="ARBA" id="ARBA00010617"/>
    </source>
</evidence>
<keyword evidence="8 10" id="KW-0503">Monooxygenase</keyword>
<dbReference type="PRINTS" id="PR00463">
    <property type="entry name" value="EP450I"/>
</dbReference>
<dbReference type="PROSITE" id="PS00086">
    <property type="entry name" value="CYTOCHROME_P450"/>
    <property type="match status" value="1"/>
</dbReference>
<evidence type="ECO:0000313" key="11">
    <source>
        <dbReference type="EMBL" id="KAJ7039849.1"/>
    </source>
</evidence>
<dbReference type="Pfam" id="PF00067">
    <property type="entry name" value="p450"/>
    <property type="match status" value="1"/>
</dbReference>
<evidence type="ECO:0000256" key="6">
    <source>
        <dbReference type="ARBA" id="ARBA00023002"/>
    </source>
</evidence>
<dbReference type="GO" id="GO:0004497">
    <property type="term" value="F:monooxygenase activity"/>
    <property type="evidence" value="ECO:0007669"/>
    <property type="project" value="UniProtKB-KW"/>
</dbReference>
<evidence type="ECO:0000256" key="7">
    <source>
        <dbReference type="ARBA" id="ARBA00023004"/>
    </source>
</evidence>
<evidence type="ECO:0000256" key="9">
    <source>
        <dbReference type="PIRSR" id="PIRSR602401-1"/>
    </source>
</evidence>
<dbReference type="GO" id="GO:0005506">
    <property type="term" value="F:iron ion binding"/>
    <property type="evidence" value="ECO:0007669"/>
    <property type="project" value="InterPro"/>
</dbReference>
<dbReference type="InterPro" id="IPR002401">
    <property type="entry name" value="Cyt_P450_E_grp-I"/>
</dbReference>
<dbReference type="Gene3D" id="1.10.630.10">
    <property type="entry name" value="Cytochrome P450"/>
    <property type="match status" value="1"/>
</dbReference>
<dbReference type="AlphaFoldDB" id="A0AAD6XC49"/>
<evidence type="ECO:0000313" key="12">
    <source>
        <dbReference type="Proteomes" id="UP001218188"/>
    </source>
</evidence>
<gene>
    <name evidence="11" type="ORF">C8F04DRAFT_1085070</name>
</gene>
<comment type="pathway">
    <text evidence="2">Secondary metabolite biosynthesis.</text>
</comment>
<comment type="cofactor">
    <cofactor evidence="1 9">
        <name>heme</name>
        <dbReference type="ChEBI" id="CHEBI:30413"/>
    </cofactor>
</comment>
<evidence type="ECO:0000256" key="2">
    <source>
        <dbReference type="ARBA" id="ARBA00005179"/>
    </source>
</evidence>
<dbReference type="InterPro" id="IPR036396">
    <property type="entry name" value="Cyt_P450_sf"/>
</dbReference>
<dbReference type="CDD" id="cd11065">
    <property type="entry name" value="CYP64-like"/>
    <property type="match status" value="1"/>
</dbReference>
<sequence>MALVSPLVLALGFAIWFVFQRQRRNSRPLPPGPTGHWLFGTAIPKEHAHRKFEDWIKEYGPVISFRRGRELIVVIGRYDAAVEIMEKEGASVADRPSSIAAGDTLSGGMRTLLIGNGERLRKLRKALHAQLRPAVAAEYQPIQQMNAQHHILDILRDPANHMIHAEGYATSVILSLTYGKPTRTASHDPIVNEVKGSQARLGAALLPGAYSVDAYPYLRYVPGYLSELRKQHQMELALFKSQLESVRAQLVANKETPACFAKVIIERQEEYGLSDNEAAYLAGSMFGAGAGTSSSAISIVIMAAAAFPETQTKVQQQLDSVVGSGKVPTFQDESDLVQVTAFYLESFRWRPVSAGGFAHRATKDIIWNGYVIPAGASVYGNHWSIARDPEVFPDPEHFDPQRWITSDGTAIREDLKVFQFGFGRRICPGSHVANKSLFINTALLLWAFRISQDPNKPIDTLAFTNTANVHPLPFSVRFDPRQNVAEMRQLLKET</sequence>
<name>A0AAD6XC49_9AGAR</name>
<proteinExistence type="inferred from homology"/>
<dbReference type="EMBL" id="JARJCM010000025">
    <property type="protein sequence ID" value="KAJ7039849.1"/>
    <property type="molecule type" value="Genomic_DNA"/>
</dbReference>
<keyword evidence="6 10" id="KW-0560">Oxidoreductase</keyword>
<dbReference type="InterPro" id="IPR050364">
    <property type="entry name" value="Cytochrome_P450_fung"/>
</dbReference>
<dbReference type="PANTHER" id="PTHR46300">
    <property type="entry name" value="P450, PUTATIVE (EUROFUNG)-RELATED-RELATED"/>
    <property type="match status" value="1"/>
</dbReference>
<keyword evidence="12" id="KW-1185">Reference proteome</keyword>
<dbReference type="SUPFAM" id="SSF48264">
    <property type="entry name" value="Cytochrome P450"/>
    <property type="match status" value="1"/>
</dbReference>
<comment type="similarity">
    <text evidence="3 10">Belongs to the cytochrome P450 family.</text>
</comment>
<dbReference type="InterPro" id="IPR001128">
    <property type="entry name" value="Cyt_P450"/>
</dbReference>
<evidence type="ECO:0000256" key="5">
    <source>
        <dbReference type="ARBA" id="ARBA00022723"/>
    </source>
</evidence>
<reference evidence="11" key="1">
    <citation type="submission" date="2023-03" db="EMBL/GenBank/DDBJ databases">
        <title>Massive genome expansion in bonnet fungi (Mycena s.s.) driven by repeated elements and novel gene families across ecological guilds.</title>
        <authorList>
            <consortium name="Lawrence Berkeley National Laboratory"/>
            <person name="Harder C.B."/>
            <person name="Miyauchi S."/>
            <person name="Viragh M."/>
            <person name="Kuo A."/>
            <person name="Thoen E."/>
            <person name="Andreopoulos B."/>
            <person name="Lu D."/>
            <person name="Skrede I."/>
            <person name="Drula E."/>
            <person name="Henrissat B."/>
            <person name="Morin E."/>
            <person name="Kohler A."/>
            <person name="Barry K."/>
            <person name="LaButti K."/>
            <person name="Morin E."/>
            <person name="Salamov A."/>
            <person name="Lipzen A."/>
            <person name="Mereny Z."/>
            <person name="Hegedus B."/>
            <person name="Baldrian P."/>
            <person name="Stursova M."/>
            <person name="Weitz H."/>
            <person name="Taylor A."/>
            <person name="Grigoriev I.V."/>
            <person name="Nagy L.G."/>
            <person name="Martin F."/>
            <person name="Kauserud H."/>
        </authorList>
    </citation>
    <scope>NUCLEOTIDE SEQUENCE</scope>
    <source>
        <strain evidence="11">CBHHK200</strain>
    </source>
</reference>
<dbReference type="GO" id="GO:0020037">
    <property type="term" value="F:heme binding"/>
    <property type="evidence" value="ECO:0007669"/>
    <property type="project" value="InterPro"/>
</dbReference>